<evidence type="ECO:0000259" key="11">
    <source>
        <dbReference type="Pfam" id="PF20266"/>
    </source>
</evidence>
<evidence type="ECO:0000256" key="7">
    <source>
        <dbReference type="ARBA" id="ARBA00022842"/>
    </source>
</evidence>
<dbReference type="Proteomes" id="UP000440578">
    <property type="component" value="Unassembled WGS sequence"/>
</dbReference>
<evidence type="ECO:0000256" key="8">
    <source>
        <dbReference type="ARBA" id="ARBA00023134"/>
    </source>
</evidence>
<keyword evidence="5" id="KW-0548">Nucleotidyltransferase</keyword>
<dbReference type="Gene3D" id="1.10.1410.40">
    <property type="match status" value="1"/>
</dbReference>
<evidence type="ECO:0000256" key="9">
    <source>
        <dbReference type="ARBA" id="ARBA00023211"/>
    </source>
</evidence>
<gene>
    <name evidence="12" type="ORF">FJT64_015926</name>
</gene>
<accession>A0A6A4XFY2</accession>
<dbReference type="Gene3D" id="3.60.10.10">
    <property type="entry name" value="Endonuclease/exonuclease/phosphatase"/>
    <property type="match status" value="1"/>
</dbReference>
<keyword evidence="8" id="KW-0342">GTP-binding</keyword>
<dbReference type="SMART" id="SM01265">
    <property type="entry name" value="Mab-21"/>
    <property type="match status" value="1"/>
</dbReference>
<keyword evidence="4" id="KW-0808">Transferase</keyword>
<dbReference type="EMBL" id="VIIS01000082">
    <property type="protein sequence ID" value="KAF0313551.1"/>
    <property type="molecule type" value="Genomic_DNA"/>
</dbReference>
<evidence type="ECO:0000259" key="10">
    <source>
        <dbReference type="Pfam" id="PF14529"/>
    </source>
</evidence>
<keyword evidence="13" id="KW-1185">Reference proteome</keyword>
<dbReference type="InterPro" id="IPR046906">
    <property type="entry name" value="Mab-21_HhH/H2TH-like"/>
</dbReference>
<dbReference type="Pfam" id="PF20266">
    <property type="entry name" value="Mab-21_C"/>
    <property type="match status" value="1"/>
</dbReference>
<keyword evidence="9" id="KW-0464">Manganese</keyword>
<dbReference type="GO" id="GO:0046872">
    <property type="term" value="F:metal ion binding"/>
    <property type="evidence" value="ECO:0007669"/>
    <property type="project" value="UniProtKB-KW"/>
</dbReference>
<evidence type="ECO:0000256" key="1">
    <source>
        <dbReference type="ARBA" id="ARBA00001936"/>
    </source>
</evidence>
<organism evidence="12 13">
    <name type="scientific">Amphibalanus amphitrite</name>
    <name type="common">Striped barnacle</name>
    <name type="synonym">Balanus amphitrite</name>
    <dbReference type="NCBI Taxonomy" id="1232801"/>
    <lineage>
        <taxon>Eukaryota</taxon>
        <taxon>Metazoa</taxon>
        <taxon>Ecdysozoa</taxon>
        <taxon>Arthropoda</taxon>
        <taxon>Crustacea</taxon>
        <taxon>Multicrustacea</taxon>
        <taxon>Cirripedia</taxon>
        <taxon>Thoracica</taxon>
        <taxon>Thoracicalcarea</taxon>
        <taxon>Balanomorpha</taxon>
        <taxon>Balanoidea</taxon>
        <taxon>Balanidae</taxon>
        <taxon>Amphibalaninae</taxon>
        <taxon>Amphibalanus</taxon>
    </lineage>
</organism>
<dbReference type="InterPro" id="IPR036691">
    <property type="entry name" value="Endo/exonu/phosph_ase_sf"/>
</dbReference>
<comment type="cofactor">
    <cofactor evidence="2">
        <name>Mg(2+)</name>
        <dbReference type="ChEBI" id="CHEBI:18420"/>
    </cofactor>
</comment>
<dbReference type="PANTHER" id="PTHR10656:SF42">
    <property type="entry name" value="CYCLIC GMP-AMP SYNTHASE-LIKE PROTEIN-RELATED"/>
    <property type="match status" value="1"/>
</dbReference>
<dbReference type="SUPFAM" id="SSF56219">
    <property type="entry name" value="DNase I-like"/>
    <property type="match status" value="1"/>
</dbReference>
<dbReference type="AlphaFoldDB" id="A0A6A4XFY2"/>
<evidence type="ECO:0000313" key="13">
    <source>
        <dbReference type="Proteomes" id="UP000440578"/>
    </source>
</evidence>
<protein>
    <submittedName>
        <fullName evidence="12">Uncharacterized protein</fullName>
    </submittedName>
</protein>
<keyword evidence="6" id="KW-0479">Metal-binding</keyword>
<dbReference type="PANTHER" id="PTHR10656">
    <property type="entry name" value="CELL FATE DETERMINING PROTEIN MAB21-RELATED"/>
    <property type="match status" value="1"/>
</dbReference>
<dbReference type="GO" id="GO:0005525">
    <property type="term" value="F:GTP binding"/>
    <property type="evidence" value="ECO:0007669"/>
    <property type="project" value="UniProtKB-KW"/>
</dbReference>
<keyword evidence="8" id="KW-0547">Nucleotide-binding</keyword>
<name>A0A6A4XFY2_AMPAM</name>
<comment type="similarity">
    <text evidence="3">Belongs to the mab-21 family.</text>
</comment>
<sequence>MYVRAGLHFTVLEGPFLANTDDTTEICGVRVLGQTPLDVINIYRPPIRATGDDRQDHFDPHCLPDGPRVLLVGDVNGHHPSWDDSCDEADSVGERLADWMEDIGWRPLNSGAPTFISYRTGSQTAPDLAACGFELAARTHWTRGSDLGSDHLPMVVELRGADPPRRKRKTRWAHHKADWVEFGKSCEAALSVPAPPQATVQLLATRFTAAVQDAAKEFIPRGARRDAKPWALHPDLQLAIQERRAARDNVKSGDPQSRTRWIEAKRRANQVEKRVTREQFRDFVTTELNRPTSVGRVSRLLKKWEGAVDDDHREGEAMRIGDRLLVTAEEKANAFAAQYAHVSRQRRRDRLAAFARDLSDSWYSDLPPKLDAGGVSTSNANKKSTFIRLFSHRVKRTTPRGRPANSNERSEGHTLGWLTIHTLRLPLHSDYDFMLELNVSAAPLAAAAESGAAEPCLALSTVPGFYRLLLGWSAECRHPQRRELPAAAVRDAMTEAVRRHRPGAEPRVSGPAVTFDDGGDIDCVPCVPVRCDAAVPWLAELRARPRPAGWPEDEVLARLAGPLHLVPVGPSTADRRLWRLSFSGPEALLMDALPAPARYCLMLLRLVRARNRLRLATVSSYYLKTCVFWLCQRRPEADWQEPLAAIRAVLAMLEEAIDEGFLPCFFWSEMNVIREPTSQRLAALRRTVHYFQQDLVPELSIIFRRAAPTRRHS</sequence>
<dbReference type="GO" id="GO:0016779">
    <property type="term" value="F:nucleotidyltransferase activity"/>
    <property type="evidence" value="ECO:0007669"/>
    <property type="project" value="UniProtKB-KW"/>
</dbReference>
<comment type="cofactor">
    <cofactor evidence="1">
        <name>Mn(2+)</name>
        <dbReference type="ChEBI" id="CHEBI:29035"/>
    </cofactor>
</comment>
<feature type="domain" description="Mab-21-like HhH/H2TH-like" evidence="11">
    <location>
        <begin position="598"/>
        <end position="688"/>
    </location>
</feature>
<dbReference type="OrthoDB" id="6054650at2759"/>
<dbReference type="InterPro" id="IPR005135">
    <property type="entry name" value="Endo/exonuclease/phosphatase"/>
</dbReference>
<evidence type="ECO:0000256" key="2">
    <source>
        <dbReference type="ARBA" id="ARBA00001946"/>
    </source>
</evidence>
<evidence type="ECO:0000256" key="3">
    <source>
        <dbReference type="ARBA" id="ARBA00008307"/>
    </source>
</evidence>
<feature type="domain" description="Endonuclease/exonuclease/phosphatase" evidence="10">
    <location>
        <begin position="38"/>
        <end position="154"/>
    </location>
</feature>
<evidence type="ECO:0000256" key="6">
    <source>
        <dbReference type="ARBA" id="ARBA00022723"/>
    </source>
</evidence>
<comment type="caution">
    <text evidence="12">The sequence shown here is derived from an EMBL/GenBank/DDBJ whole genome shotgun (WGS) entry which is preliminary data.</text>
</comment>
<evidence type="ECO:0000256" key="5">
    <source>
        <dbReference type="ARBA" id="ARBA00022695"/>
    </source>
</evidence>
<reference evidence="12 13" key="1">
    <citation type="submission" date="2019-07" db="EMBL/GenBank/DDBJ databases">
        <title>Draft genome assembly of a fouling barnacle, Amphibalanus amphitrite (Darwin, 1854): The first reference genome for Thecostraca.</title>
        <authorList>
            <person name="Kim W."/>
        </authorList>
    </citation>
    <scope>NUCLEOTIDE SEQUENCE [LARGE SCALE GENOMIC DNA]</scope>
    <source>
        <strain evidence="12">SNU_AA5</strain>
        <tissue evidence="12">Soma without cirri and trophi</tissue>
    </source>
</reference>
<evidence type="ECO:0000313" key="12">
    <source>
        <dbReference type="EMBL" id="KAF0313551.1"/>
    </source>
</evidence>
<dbReference type="InterPro" id="IPR024810">
    <property type="entry name" value="MAB21L/cGLR"/>
</dbReference>
<keyword evidence="7" id="KW-0460">Magnesium</keyword>
<dbReference type="Pfam" id="PF14529">
    <property type="entry name" value="Exo_endo_phos_2"/>
    <property type="match status" value="1"/>
</dbReference>
<proteinExistence type="inferred from homology"/>
<evidence type="ECO:0000256" key="4">
    <source>
        <dbReference type="ARBA" id="ARBA00022679"/>
    </source>
</evidence>